<name>A0A7J6HI49_CANSA</name>
<evidence type="ECO:0008006" key="3">
    <source>
        <dbReference type="Google" id="ProtNLM"/>
    </source>
</evidence>
<dbReference type="InterPro" id="IPR005299">
    <property type="entry name" value="MeTrfase_7"/>
</dbReference>
<gene>
    <name evidence="1" type="ORF">F8388_017681</name>
</gene>
<organism evidence="1 2">
    <name type="scientific">Cannabis sativa</name>
    <name type="common">Hemp</name>
    <name type="synonym">Marijuana</name>
    <dbReference type="NCBI Taxonomy" id="3483"/>
    <lineage>
        <taxon>Eukaryota</taxon>
        <taxon>Viridiplantae</taxon>
        <taxon>Streptophyta</taxon>
        <taxon>Embryophyta</taxon>
        <taxon>Tracheophyta</taxon>
        <taxon>Spermatophyta</taxon>
        <taxon>Magnoliopsida</taxon>
        <taxon>eudicotyledons</taxon>
        <taxon>Gunneridae</taxon>
        <taxon>Pentapetalae</taxon>
        <taxon>rosids</taxon>
        <taxon>fabids</taxon>
        <taxon>Rosales</taxon>
        <taxon>Cannabaceae</taxon>
        <taxon>Cannabis</taxon>
    </lineage>
</organism>
<reference evidence="1 2" key="1">
    <citation type="journal article" date="2020" name="bioRxiv">
        <title>Sequence and annotation of 42 cannabis genomes reveals extensive copy number variation in cannabinoid synthesis and pathogen resistance genes.</title>
        <authorList>
            <person name="Mckernan K.J."/>
            <person name="Helbert Y."/>
            <person name="Kane L.T."/>
            <person name="Ebling H."/>
            <person name="Zhang L."/>
            <person name="Liu B."/>
            <person name="Eaton Z."/>
            <person name="Mclaughlin S."/>
            <person name="Kingan S."/>
            <person name="Baybayan P."/>
            <person name="Concepcion G."/>
            <person name="Jordan M."/>
            <person name="Riva A."/>
            <person name="Barbazuk W."/>
            <person name="Harkins T."/>
        </authorList>
    </citation>
    <scope>NUCLEOTIDE SEQUENCE [LARGE SCALE GENOMIC DNA]</scope>
    <source>
        <strain evidence="2">cv. Jamaican Lion 4</strain>
        <tissue evidence="1">Leaf</tissue>
    </source>
</reference>
<comment type="caution">
    <text evidence="1">The sequence shown here is derived from an EMBL/GenBank/DDBJ whole genome shotgun (WGS) entry which is preliminary data.</text>
</comment>
<dbReference type="InterPro" id="IPR029063">
    <property type="entry name" value="SAM-dependent_MTases_sf"/>
</dbReference>
<dbReference type="AlphaFoldDB" id="A0A7J6HI49"/>
<dbReference type="Pfam" id="PF03492">
    <property type="entry name" value="Methyltransf_7"/>
    <property type="match status" value="1"/>
</dbReference>
<accession>A0A7J6HI49</accession>
<sequence>MIYNAIVDKLDISKLFTNLVGSSSNIFRIADFGCSVGPNTFTAVENIQEAIQQKYLLQSHELHNSSSSLVMPEFQVFFNDHVTNDFNTLFSSLAVGKRCYFTAGVPGSFHGRLFPNSSLHFVHSSLALHWLSTMPKELVDENCIAWNQSRVHYTNARIEVYKAYEAQFCRDMTQFLEARAIELVVDGLMVLIMPAVPDNVPLSQMHLGVIYDILGCVLVDLSKEDSILHDVSTYKESDDKVLVRK</sequence>
<evidence type="ECO:0000313" key="2">
    <source>
        <dbReference type="Proteomes" id="UP000525078"/>
    </source>
</evidence>
<proteinExistence type="predicted"/>
<dbReference type="GO" id="GO:0008168">
    <property type="term" value="F:methyltransferase activity"/>
    <property type="evidence" value="ECO:0007669"/>
    <property type="project" value="InterPro"/>
</dbReference>
<evidence type="ECO:0000313" key="1">
    <source>
        <dbReference type="EMBL" id="KAF4394953.1"/>
    </source>
</evidence>
<dbReference type="Proteomes" id="UP000525078">
    <property type="component" value="Unassembled WGS sequence"/>
</dbReference>
<dbReference type="SUPFAM" id="SSF53335">
    <property type="entry name" value="S-adenosyl-L-methionine-dependent methyltransferases"/>
    <property type="match status" value="1"/>
</dbReference>
<dbReference type="EMBL" id="JAATIP010000008">
    <property type="protein sequence ID" value="KAF4394953.1"/>
    <property type="molecule type" value="Genomic_DNA"/>
</dbReference>
<protein>
    <recommendedName>
        <fullName evidence="3">S-adenosylmethionine-dependent methyltransferase</fullName>
    </recommendedName>
</protein>
<dbReference type="PANTHER" id="PTHR31009">
    <property type="entry name" value="S-ADENOSYL-L-METHIONINE:CARBOXYL METHYLTRANSFERASE FAMILY PROTEIN"/>
    <property type="match status" value="1"/>
</dbReference>
<dbReference type="Gene3D" id="3.40.50.150">
    <property type="entry name" value="Vaccinia Virus protein VP39"/>
    <property type="match status" value="1"/>
</dbReference>